<keyword evidence="3 5" id="KW-0328">Glycosyltransferase</keyword>
<dbReference type="NCBIfam" id="TIGR01334">
    <property type="entry name" value="modD"/>
    <property type="match status" value="1"/>
</dbReference>
<proteinExistence type="inferred from homology"/>
<feature type="domain" description="Quinolinate phosphoribosyl transferase N-terminal" evidence="7">
    <location>
        <begin position="21"/>
        <end position="104"/>
    </location>
</feature>
<dbReference type="CDD" id="cd01573">
    <property type="entry name" value="modD_like"/>
    <property type="match status" value="1"/>
</dbReference>
<feature type="domain" description="Quinolinate phosphoribosyl transferase C-terminal" evidence="6">
    <location>
        <begin position="107"/>
        <end position="276"/>
    </location>
</feature>
<keyword evidence="4 5" id="KW-0808">Transferase</keyword>
<dbReference type="Pfam" id="PF01729">
    <property type="entry name" value="QRPTase_C"/>
    <property type="match status" value="1"/>
</dbReference>
<dbReference type="GO" id="GO:0009435">
    <property type="term" value="P:NAD+ biosynthetic process"/>
    <property type="evidence" value="ECO:0007669"/>
    <property type="project" value="InterPro"/>
</dbReference>
<dbReference type="OrthoDB" id="8216773at2"/>
<comment type="caution">
    <text evidence="8">The sequence shown here is derived from an EMBL/GenBank/DDBJ whole genome shotgun (WGS) entry which is preliminary data.</text>
</comment>
<evidence type="ECO:0000256" key="5">
    <source>
        <dbReference type="PIRNR" id="PIRNR006250"/>
    </source>
</evidence>
<protein>
    <recommendedName>
        <fullName evidence="2">Putative pyrophosphorylase ModD</fullName>
    </recommendedName>
</protein>
<dbReference type="Proteomes" id="UP000092377">
    <property type="component" value="Unassembled WGS sequence"/>
</dbReference>
<dbReference type="InterPro" id="IPR013785">
    <property type="entry name" value="Aldolase_TIM"/>
</dbReference>
<dbReference type="EMBL" id="LZEY01000012">
    <property type="protein sequence ID" value="OBU10872.1"/>
    <property type="molecule type" value="Genomic_DNA"/>
</dbReference>
<dbReference type="InterPro" id="IPR022412">
    <property type="entry name" value="Quinolinate_PRibosylTrfase_N"/>
</dbReference>
<dbReference type="PIRSF" id="PIRSF006250">
    <property type="entry name" value="NadC_ModD"/>
    <property type="match status" value="1"/>
</dbReference>
<dbReference type="InterPro" id="IPR037128">
    <property type="entry name" value="Quinolinate_PRibosylTase_N_sf"/>
</dbReference>
<evidence type="ECO:0000313" key="9">
    <source>
        <dbReference type="Proteomes" id="UP000092377"/>
    </source>
</evidence>
<reference evidence="9" key="1">
    <citation type="submission" date="2016-06" db="EMBL/GenBank/DDBJ databases">
        <authorList>
            <person name="Butler K."/>
        </authorList>
    </citation>
    <scope>NUCLEOTIDE SEQUENCE [LARGE SCALE GENOMIC DNA]</scope>
    <source>
        <strain evidence="9">GCSL-Mp20</strain>
    </source>
</reference>
<dbReference type="GO" id="GO:0005737">
    <property type="term" value="C:cytoplasm"/>
    <property type="evidence" value="ECO:0007669"/>
    <property type="project" value="TreeGrafter"/>
</dbReference>
<dbReference type="GO" id="GO:0034213">
    <property type="term" value="P:quinolinate catabolic process"/>
    <property type="evidence" value="ECO:0007669"/>
    <property type="project" value="TreeGrafter"/>
</dbReference>
<dbReference type="GO" id="GO:0004514">
    <property type="term" value="F:nicotinate-nucleotide diphosphorylase (carboxylating) activity"/>
    <property type="evidence" value="ECO:0007669"/>
    <property type="project" value="InterPro"/>
</dbReference>
<dbReference type="InterPro" id="IPR002638">
    <property type="entry name" value="Quinolinate_PRibosylTrfase_C"/>
</dbReference>
<dbReference type="Gene3D" id="3.20.20.70">
    <property type="entry name" value="Aldolase class I"/>
    <property type="match status" value="1"/>
</dbReference>
<dbReference type="PANTHER" id="PTHR32179">
    <property type="entry name" value="NICOTINATE-NUCLEOTIDE PYROPHOSPHORYLASE [CARBOXYLATING]"/>
    <property type="match status" value="1"/>
</dbReference>
<evidence type="ECO:0000256" key="4">
    <source>
        <dbReference type="ARBA" id="ARBA00022679"/>
    </source>
</evidence>
<comment type="similarity">
    <text evidence="1 5">Belongs to the NadC/ModD family.</text>
</comment>
<evidence type="ECO:0000259" key="7">
    <source>
        <dbReference type="Pfam" id="PF02749"/>
    </source>
</evidence>
<dbReference type="Gene3D" id="3.90.1170.20">
    <property type="entry name" value="Quinolinate phosphoribosyl transferase, N-terminal domain"/>
    <property type="match status" value="1"/>
</dbReference>
<evidence type="ECO:0000313" key="8">
    <source>
        <dbReference type="EMBL" id="OBU10872.1"/>
    </source>
</evidence>
<evidence type="ECO:0000256" key="3">
    <source>
        <dbReference type="ARBA" id="ARBA00022676"/>
    </source>
</evidence>
<gene>
    <name evidence="8" type="ORF">AYY18_02705</name>
</gene>
<dbReference type="SUPFAM" id="SSF51690">
    <property type="entry name" value="Nicotinate/Quinolinate PRTase C-terminal domain-like"/>
    <property type="match status" value="1"/>
</dbReference>
<dbReference type="InterPro" id="IPR036068">
    <property type="entry name" value="Nicotinate_pribotase-like_C"/>
</dbReference>
<dbReference type="InterPro" id="IPR027277">
    <property type="entry name" value="NadC/ModD"/>
</dbReference>
<dbReference type="InterPro" id="IPR006242">
    <property type="entry name" value="ModD"/>
</dbReference>
<dbReference type="PANTHER" id="PTHR32179:SF4">
    <property type="entry name" value="PYROPHOSPHORYLASE MODD-RELATED"/>
    <property type="match status" value="1"/>
</dbReference>
<dbReference type="Pfam" id="PF02749">
    <property type="entry name" value="QRPTase_N"/>
    <property type="match status" value="1"/>
</dbReference>
<evidence type="ECO:0000256" key="1">
    <source>
        <dbReference type="ARBA" id="ARBA00009400"/>
    </source>
</evidence>
<organism evidence="8 9">
    <name type="scientific">Morganella psychrotolerans</name>
    <dbReference type="NCBI Taxonomy" id="368603"/>
    <lineage>
        <taxon>Bacteria</taxon>
        <taxon>Pseudomonadati</taxon>
        <taxon>Pseudomonadota</taxon>
        <taxon>Gammaproteobacteria</taxon>
        <taxon>Enterobacterales</taxon>
        <taxon>Morganellaceae</taxon>
        <taxon>Morganella</taxon>
    </lineage>
</organism>
<keyword evidence="9" id="KW-1185">Reference proteome</keyword>
<evidence type="ECO:0000256" key="2">
    <source>
        <dbReference type="ARBA" id="ARBA00019205"/>
    </source>
</evidence>
<dbReference type="SUPFAM" id="SSF54675">
    <property type="entry name" value="Nicotinate/Quinolinate PRTase N-terminal domain-like"/>
    <property type="match status" value="1"/>
</dbReference>
<sequence>MIYYSDAFLDSLLLEDIHYGDLTTRALGIGALQGEIHFSRKQAGFVSGLTVGQKLLEKLGLQTKLYANDGDHTDSGALLMVAKGRADALHQGWKIVQNVIEWSSGVTHMTRLMVDILRKSQPDAQLACTRKNIPGTKLLATAAVLAGNGIIHRQGCAETILMFANHRRFLAEPDNWCAAITALRHDAPEKTIIVEADNPEEAYLALQGRPDVLQLDKFHPDEIRRLVKDAAVLAPHCTLSAAGGLNAETIGNYADTGLKLFVTSAPYYAPPADIKVRLYPAGSDKTENN</sequence>
<dbReference type="AlphaFoldDB" id="A0A1B8HNF1"/>
<name>A0A1B8HNF1_9GAMM</name>
<dbReference type="FunFam" id="3.20.20.70:FF:000030">
    <property type="entry name" value="Nicotinate-nucleotide pyrophosphorylase, carboxylating"/>
    <property type="match status" value="1"/>
</dbReference>
<accession>A0A1B8HNF1</accession>
<dbReference type="RefSeq" id="WP_067401048.1">
    <property type="nucleotide sequence ID" value="NZ_LZEY01000012.1"/>
</dbReference>
<evidence type="ECO:0000259" key="6">
    <source>
        <dbReference type="Pfam" id="PF01729"/>
    </source>
</evidence>